<dbReference type="Proteomes" id="UP000030747">
    <property type="component" value="Unassembled WGS sequence"/>
</dbReference>
<name>U6KQL7_EIMTE</name>
<dbReference type="EMBL" id="HG674237">
    <property type="protein sequence ID" value="CDJ39213.1"/>
    <property type="molecule type" value="Genomic_DNA"/>
</dbReference>
<proteinExistence type="predicted"/>
<reference evidence="2" key="1">
    <citation type="submission" date="2013-10" db="EMBL/GenBank/DDBJ databases">
        <title>Genomic analysis of the causative agents of coccidiosis in chickens.</title>
        <authorList>
            <person name="Reid A.J."/>
            <person name="Blake D."/>
            <person name="Billington K."/>
            <person name="Browne H."/>
            <person name="Dunn M."/>
            <person name="Hung S."/>
            <person name="Kawahara F."/>
            <person name="Miranda-Saavedra D."/>
            <person name="Mourier T."/>
            <person name="Nagra H."/>
            <person name="Otto T.D."/>
            <person name="Rawlings N."/>
            <person name="Sanchez A."/>
            <person name="Sanders M."/>
            <person name="Subramaniam C."/>
            <person name="Tay Y."/>
            <person name="Dear P."/>
            <person name="Doerig C."/>
            <person name="Gruber A."/>
            <person name="Parkinson J."/>
            <person name="Shirley M."/>
            <person name="Wan K.L."/>
            <person name="Berriman M."/>
            <person name="Tomley F."/>
            <person name="Pain A."/>
        </authorList>
    </citation>
    <scope>NUCLEOTIDE SEQUENCE [LARGE SCALE GENOMIC DNA]</scope>
    <source>
        <strain evidence="2">Houghton</strain>
    </source>
</reference>
<accession>U6KQL7</accession>
<sequence length="216" mass="22724">MAQPGGSNQAVAPEGALLRLSVEATEAPYNTAATIAVEFSVIADKEALPCLHVFCTFLGKVYETGPLSSWSDRAQSAAACTGASLVLIAGSPDNAQNESTEDCCQWAAVKYELILTPFSLPATSCEQFSKESLAFTVVRTTESSADVAQRKEAQTKISRSEGKERMGKKGGASRSAIPSGESRIAEMSVAPLLLLKDGERAQPPEGVQETLARVPG</sequence>
<reference evidence="2" key="2">
    <citation type="submission" date="2013-10" db="EMBL/GenBank/DDBJ databases">
        <authorList>
            <person name="Aslett M."/>
        </authorList>
    </citation>
    <scope>NUCLEOTIDE SEQUENCE [LARGE SCALE GENOMIC DNA]</scope>
    <source>
        <strain evidence="2">Houghton</strain>
    </source>
</reference>
<protein>
    <submittedName>
        <fullName evidence="2">Uncharacterized protein</fullName>
    </submittedName>
</protein>
<evidence type="ECO:0000313" key="3">
    <source>
        <dbReference type="Proteomes" id="UP000030747"/>
    </source>
</evidence>
<evidence type="ECO:0000256" key="1">
    <source>
        <dbReference type="SAM" id="MobiDB-lite"/>
    </source>
</evidence>
<dbReference type="RefSeq" id="XP_013229968.1">
    <property type="nucleotide sequence ID" value="XM_013374514.1"/>
</dbReference>
<keyword evidence="3" id="KW-1185">Reference proteome</keyword>
<gene>
    <name evidence="2" type="ORF">ETH_00021435</name>
</gene>
<dbReference type="GeneID" id="25253402"/>
<feature type="region of interest" description="Disordered" evidence="1">
    <location>
        <begin position="195"/>
        <end position="216"/>
    </location>
</feature>
<organism evidence="2 3">
    <name type="scientific">Eimeria tenella</name>
    <name type="common">Coccidian parasite</name>
    <dbReference type="NCBI Taxonomy" id="5802"/>
    <lineage>
        <taxon>Eukaryota</taxon>
        <taxon>Sar</taxon>
        <taxon>Alveolata</taxon>
        <taxon>Apicomplexa</taxon>
        <taxon>Conoidasida</taxon>
        <taxon>Coccidia</taxon>
        <taxon>Eucoccidiorida</taxon>
        <taxon>Eimeriorina</taxon>
        <taxon>Eimeriidae</taxon>
        <taxon>Eimeria</taxon>
    </lineage>
</organism>
<dbReference type="OrthoDB" id="347115at2759"/>
<feature type="region of interest" description="Disordered" evidence="1">
    <location>
        <begin position="147"/>
        <end position="183"/>
    </location>
</feature>
<evidence type="ECO:0000313" key="2">
    <source>
        <dbReference type="EMBL" id="CDJ39213.1"/>
    </source>
</evidence>
<feature type="compositionally biased region" description="Basic and acidic residues" evidence="1">
    <location>
        <begin position="148"/>
        <end position="167"/>
    </location>
</feature>
<dbReference type="VEuPathDB" id="ToxoDB:ETH_00021435"/>
<dbReference type="VEuPathDB" id="ToxoDB:ETH2_1263600"/>
<dbReference type="AlphaFoldDB" id="U6KQL7"/>